<sequence length="122" mass="13679">MSISPRTSSNKAYQQGHHPQAKNIQSQINSQVTVIRRKKKRNHIWTNDPLLQLIIDQISLGKGTENGNLKAEGWNQAHQNKIFGRLCVTFLGTIWHIPCLLGPITTPKREAMCADCHAVTSV</sequence>
<gene>
    <name evidence="2" type="ORF">VP01_390g5</name>
</gene>
<evidence type="ECO:0000313" key="3">
    <source>
        <dbReference type="Proteomes" id="UP000037035"/>
    </source>
</evidence>
<dbReference type="VEuPathDB" id="FungiDB:VP01_390g5"/>
<keyword evidence="3" id="KW-1185">Reference proteome</keyword>
<protein>
    <submittedName>
        <fullName evidence="2">Uncharacterized protein</fullName>
    </submittedName>
</protein>
<reference evidence="2 3" key="1">
    <citation type="submission" date="2015-08" db="EMBL/GenBank/DDBJ databases">
        <title>Next Generation Sequencing and Analysis of the Genome of Puccinia sorghi L Schw, the Causal Agent of Maize Common Rust.</title>
        <authorList>
            <person name="Rochi L."/>
            <person name="Burguener G."/>
            <person name="Darino M."/>
            <person name="Turjanski A."/>
            <person name="Kreff E."/>
            <person name="Dieguez M.J."/>
            <person name="Sacco F."/>
        </authorList>
    </citation>
    <scope>NUCLEOTIDE SEQUENCE [LARGE SCALE GENOMIC DNA]</scope>
    <source>
        <strain evidence="2 3">RO10H11247</strain>
    </source>
</reference>
<dbReference type="Proteomes" id="UP000037035">
    <property type="component" value="Unassembled WGS sequence"/>
</dbReference>
<proteinExistence type="predicted"/>
<dbReference type="EMBL" id="LAVV01008957">
    <property type="protein sequence ID" value="KNZ51548.1"/>
    <property type="molecule type" value="Genomic_DNA"/>
</dbReference>
<feature type="compositionally biased region" description="Polar residues" evidence="1">
    <location>
        <begin position="1"/>
        <end position="13"/>
    </location>
</feature>
<evidence type="ECO:0000313" key="2">
    <source>
        <dbReference type="EMBL" id="KNZ51548.1"/>
    </source>
</evidence>
<organism evidence="2 3">
    <name type="scientific">Puccinia sorghi</name>
    <dbReference type="NCBI Taxonomy" id="27349"/>
    <lineage>
        <taxon>Eukaryota</taxon>
        <taxon>Fungi</taxon>
        <taxon>Dikarya</taxon>
        <taxon>Basidiomycota</taxon>
        <taxon>Pucciniomycotina</taxon>
        <taxon>Pucciniomycetes</taxon>
        <taxon>Pucciniales</taxon>
        <taxon>Pucciniaceae</taxon>
        <taxon>Puccinia</taxon>
    </lineage>
</organism>
<dbReference type="AlphaFoldDB" id="A0A0L6USM4"/>
<evidence type="ECO:0000256" key="1">
    <source>
        <dbReference type="SAM" id="MobiDB-lite"/>
    </source>
</evidence>
<feature type="region of interest" description="Disordered" evidence="1">
    <location>
        <begin position="1"/>
        <end position="29"/>
    </location>
</feature>
<name>A0A0L6USM4_9BASI</name>
<accession>A0A0L6USM4</accession>
<comment type="caution">
    <text evidence="2">The sequence shown here is derived from an EMBL/GenBank/DDBJ whole genome shotgun (WGS) entry which is preliminary data.</text>
</comment>